<protein>
    <submittedName>
        <fullName evidence="1">Uncharacterized protein</fullName>
    </submittedName>
</protein>
<dbReference type="EMBL" id="BARS01007376">
    <property type="protein sequence ID" value="GAF82289.1"/>
    <property type="molecule type" value="Genomic_DNA"/>
</dbReference>
<name>X0SML4_9ZZZZ</name>
<dbReference type="AlphaFoldDB" id="X0SML4"/>
<organism evidence="1">
    <name type="scientific">marine sediment metagenome</name>
    <dbReference type="NCBI Taxonomy" id="412755"/>
    <lineage>
        <taxon>unclassified sequences</taxon>
        <taxon>metagenomes</taxon>
        <taxon>ecological metagenomes</taxon>
    </lineage>
</organism>
<gene>
    <name evidence="1" type="ORF">S01H1_14206</name>
</gene>
<accession>X0SML4</accession>
<sequence length="165" mass="17983">MDRSRLIDGEIVDFAVLVSDSGTAEAWQELTGVLDEQTLRELLRCLVQLDPPERIHETKVLEQTQDDLGAGFCGMLPQQISEDLLVPSDEAGLFATARALAKVRSANLTTLESTFTTYSSSFSGRPFPLLEGFEKPTGWQLTIDVSGIRALIAALANPETTIEDA</sequence>
<feature type="non-terminal residue" evidence="1">
    <location>
        <position position="165"/>
    </location>
</feature>
<comment type="caution">
    <text evidence="1">The sequence shown here is derived from an EMBL/GenBank/DDBJ whole genome shotgun (WGS) entry which is preliminary data.</text>
</comment>
<reference evidence="1" key="1">
    <citation type="journal article" date="2014" name="Front. Microbiol.">
        <title>High frequency of phylogenetically diverse reductive dehalogenase-homologous genes in deep subseafloor sedimentary metagenomes.</title>
        <authorList>
            <person name="Kawai M."/>
            <person name="Futagami T."/>
            <person name="Toyoda A."/>
            <person name="Takaki Y."/>
            <person name="Nishi S."/>
            <person name="Hori S."/>
            <person name="Arai W."/>
            <person name="Tsubouchi T."/>
            <person name="Morono Y."/>
            <person name="Uchiyama I."/>
            <person name="Ito T."/>
            <person name="Fujiyama A."/>
            <person name="Inagaki F."/>
            <person name="Takami H."/>
        </authorList>
    </citation>
    <scope>NUCLEOTIDE SEQUENCE</scope>
    <source>
        <strain evidence="1">Expedition CK06-06</strain>
    </source>
</reference>
<proteinExistence type="predicted"/>
<evidence type="ECO:0000313" key="1">
    <source>
        <dbReference type="EMBL" id="GAF82289.1"/>
    </source>
</evidence>